<evidence type="ECO:0000313" key="2">
    <source>
        <dbReference type="Proteomes" id="UP001060123"/>
    </source>
</evidence>
<dbReference type="EMBL" id="CP104144">
    <property type="protein sequence ID" value="UWU16864.1"/>
    <property type="molecule type" value="Genomic_DNA"/>
</dbReference>
<dbReference type="Proteomes" id="UP001060123">
    <property type="component" value="Plasmid pWSM1592_1"/>
</dbReference>
<dbReference type="RefSeq" id="WP_087000666.1">
    <property type="nucleotide sequence ID" value="NZ_CP104144.1"/>
</dbReference>
<keyword evidence="1" id="KW-0614">Plasmid</keyword>
<organism evidence="1 2">
    <name type="scientific">Rhizobium sullae</name>
    <name type="common">Rhizobium hedysari</name>
    <dbReference type="NCBI Taxonomy" id="50338"/>
    <lineage>
        <taxon>Bacteria</taxon>
        <taxon>Pseudomonadati</taxon>
        <taxon>Pseudomonadota</taxon>
        <taxon>Alphaproteobacteria</taxon>
        <taxon>Hyphomicrobiales</taxon>
        <taxon>Rhizobiaceae</taxon>
        <taxon>Rhizobium/Agrobacterium group</taxon>
        <taxon>Rhizobium</taxon>
    </lineage>
</organism>
<accession>A0ABY5XQG5</accession>
<evidence type="ECO:0000313" key="1">
    <source>
        <dbReference type="EMBL" id="UWU16864.1"/>
    </source>
</evidence>
<proteinExistence type="predicted"/>
<reference evidence="1" key="1">
    <citation type="submission" date="2022-09" db="EMBL/GenBank/DDBJ databases">
        <title>Australian commercial rhizobial inoculants.</title>
        <authorList>
            <person name="Kohlmeier M.G."/>
            <person name="O'Hara G.W."/>
            <person name="Colombi E."/>
            <person name="Ramsay J.P."/>
            <person name="Terpolilli J."/>
        </authorList>
    </citation>
    <scope>NUCLEOTIDE SEQUENCE</scope>
    <source>
        <strain evidence="1">WSM1592</strain>
        <plasmid evidence="1">pWSM1592_1</plasmid>
    </source>
</reference>
<protein>
    <submittedName>
        <fullName evidence="1">Uncharacterized protein</fullName>
    </submittedName>
</protein>
<name>A0ABY5XQG5_RHISU</name>
<keyword evidence="2" id="KW-1185">Reference proteome</keyword>
<geneLocation type="plasmid" evidence="1 2">
    <name>pWSM1592_1</name>
</geneLocation>
<sequence>MSELATVVRKFPTHELIVRRLYARMPEFRSLCEDYATARGALERWRADEGRARDFQQLTEEIEAEIEEFIHGALKAVRHANPENES</sequence>
<gene>
    <name evidence="1" type="ORF">N2599_29005</name>
</gene>